<dbReference type="AlphaFoldDB" id="F8KC79"/>
<dbReference type="InterPro" id="IPR000760">
    <property type="entry name" value="Inositol_monophosphatase-like"/>
</dbReference>
<dbReference type="GO" id="GO:0008934">
    <property type="term" value="F:inositol monophosphate 1-phosphatase activity"/>
    <property type="evidence" value="ECO:0007669"/>
    <property type="project" value="TreeGrafter"/>
</dbReference>
<protein>
    <submittedName>
        <fullName evidence="6">Myo-inositol-1(Or 4)-monophosphatase</fullName>
    </submittedName>
</protein>
<feature type="binding site" evidence="5">
    <location>
        <position position="95"/>
    </location>
    <ligand>
        <name>Mg(2+)</name>
        <dbReference type="ChEBI" id="CHEBI:18420"/>
        <label>1</label>
        <note>catalytic</note>
    </ligand>
</feature>
<name>F8KC79_LIMR5</name>
<dbReference type="PANTHER" id="PTHR20854">
    <property type="entry name" value="INOSITOL MONOPHOSPHATASE"/>
    <property type="match status" value="1"/>
</dbReference>
<gene>
    <name evidence="6" type="ORF">LRATCC53608_0307</name>
</gene>
<dbReference type="GO" id="GO:0007165">
    <property type="term" value="P:signal transduction"/>
    <property type="evidence" value="ECO:0007669"/>
    <property type="project" value="TreeGrafter"/>
</dbReference>
<keyword evidence="4 5" id="KW-0460">Magnesium</keyword>
<evidence type="ECO:0000313" key="6">
    <source>
        <dbReference type="EMBL" id="CCC03057.1"/>
    </source>
</evidence>
<proteinExistence type="predicted"/>
<evidence type="ECO:0000256" key="1">
    <source>
        <dbReference type="ARBA" id="ARBA00001946"/>
    </source>
</evidence>
<reference evidence="6" key="2">
    <citation type="submission" date="2011-05" db="EMBL/GenBank/DDBJ databases">
        <authorList>
            <person name="Davey R."/>
        </authorList>
    </citation>
    <scope>NUCLEOTIDE SEQUENCE</scope>
    <source>
        <strain evidence="6">ATCC 53608</strain>
    </source>
</reference>
<dbReference type="Gene3D" id="3.30.540.10">
    <property type="entry name" value="Fructose-1,6-Bisphosphatase, subunit A, domain 1"/>
    <property type="match status" value="1"/>
</dbReference>
<feature type="binding site" evidence="5">
    <location>
        <position position="73"/>
    </location>
    <ligand>
        <name>Mg(2+)</name>
        <dbReference type="ChEBI" id="CHEBI:18420"/>
        <label>1</label>
        <note>catalytic</note>
    </ligand>
</feature>
<feature type="binding site" evidence="5">
    <location>
        <position position="94"/>
    </location>
    <ligand>
        <name>Mg(2+)</name>
        <dbReference type="ChEBI" id="CHEBI:18420"/>
        <label>1</label>
        <note>catalytic</note>
    </ligand>
</feature>
<evidence type="ECO:0000256" key="5">
    <source>
        <dbReference type="PIRSR" id="PIRSR600760-2"/>
    </source>
</evidence>
<dbReference type="CDD" id="cd01637">
    <property type="entry name" value="IMPase_like"/>
    <property type="match status" value="1"/>
</dbReference>
<dbReference type="GO" id="GO:0006020">
    <property type="term" value="P:inositol metabolic process"/>
    <property type="evidence" value="ECO:0007669"/>
    <property type="project" value="TreeGrafter"/>
</dbReference>
<organism evidence="6">
    <name type="scientific">Limosilactobacillus reuteri subsp. suis (strain ATCC 53608 / LMG 31752 / 1063)</name>
    <name type="common">Lactobacillus reuteri</name>
    <dbReference type="NCBI Taxonomy" id="927703"/>
    <lineage>
        <taxon>Bacteria</taxon>
        <taxon>Bacillati</taxon>
        <taxon>Bacillota</taxon>
        <taxon>Bacilli</taxon>
        <taxon>Lactobacillales</taxon>
        <taxon>Lactobacillaceae</taxon>
        <taxon>Limosilactobacillus</taxon>
    </lineage>
</organism>
<dbReference type="EMBL" id="FR854361">
    <property type="protein sequence ID" value="CCC03057.1"/>
    <property type="molecule type" value="Genomic_DNA"/>
</dbReference>
<feature type="binding site" evidence="5">
    <location>
        <position position="214"/>
    </location>
    <ligand>
        <name>Mg(2+)</name>
        <dbReference type="ChEBI" id="CHEBI:18420"/>
        <label>1</label>
        <note>catalytic</note>
    </ligand>
</feature>
<dbReference type="Gene3D" id="3.40.190.80">
    <property type="match status" value="1"/>
</dbReference>
<dbReference type="GO" id="GO:0046872">
    <property type="term" value="F:metal ion binding"/>
    <property type="evidence" value="ECO:0007669"/>
    <property type="project" value="UniProtKB-KW"/>
</dbReference>
<evidence type="ECO:0000256" key="2">
    <source>
        <dbReference type="ARBA" id="ARBA00022723"/>
    </source>
</evidence>
<dbReference type="FunFam" id="3.30.540.10:FF:000003">
    <property type="entry name" value="Inositol-1-monophosphatase"/>
    <property type="match status" value="1"/>
</dbReference>
<dbReference type="Pfam" id="PF00459">
    <property type="entry name" value="Inositol_P"/>
    <property type="match status" value="1"/>
</dbReference>
<reference evidence="6" key="1">
    <citation type="journal article" date="2011" name="J. Bacteriol.">
        <title>Genome sequence of the vertebrate gut symbiont Lactobacillus reuteri ATCC 53608.</title>
        <authorList>
            <person name="Heavens D."/>
            <person name="Tailford L.E."/>
            <person name="Crossman L."/>
            <person name="Jeffers F."/>
            <person name="Mackenzie D.A."/>
            <person name="Caccamo M."/>
            <person name="Juge N."/>
        </authorList>
    </citation>
    <scope>NUCLEOTIDE SEQUENCE [LARGE SCALE GENOMIC DNA]</scope>
    <source>
        <strain evidence="6">ATCC 53608</strain>
    </source>
</reference>
<dbReference type="HOGENOM" id="CLU_044118_6_2_9"/>
<dbReference type="PROSITE" id="PS00629">
    <property type="entry name" value="IMP_1"/>
    <property type="match status" value="1"/>
</dbReference>
<dbReference type="SUPFAM" id="SSF56655">
    <property type="entry name" value="Carbohydrate phosphatase"/>
    <property type="match status" value="1"/>
</dbReference>
<accession>F8KC79</accession>
<keyword evidence="3" id="KW-0378">Hydrolase</keyword>
<sequence length="261" mass="28912">MGKKMISIEELDQKAQQIIRQAGQNAYQKMENDYQIDTKTNYTDLVTTIDRENEQLINDQLRKIDPDSQILSEEGFGDQQISNMQGHVWIVDPIDGTMNFVKQHNNFAVMLALYVDGQPTLGYILDVINNRLYHGRKGAGVYANNQKISQPADLGLRESLLAMNRTLTLSGDSALKKIAQDAIGLRMYGSAGIEMIGVITGQLGGYISNLKPWDLAAGRMLAEELGLVVKSIDGSSINVLSSNLVLVATRQVSRDIRQIIN</sequence>
<dbReference type="PANTHER" id="PTHR20854:SF4">
    <property type="entry name" value="INOSITOL-1-MONOPHOSPHATASE-RELATED"/>
    <property type="match status" value="1"/>
</dbReference>
<keyword evidence="2 5" id="KW-0479">Metal-binding</keyword>
<comment type="cofactor">
    <cofactor evidence="1 5">
        <name>Mg(2+)</name>
        <dbReference type="ChEBI" id="CHEBI:18420"/>
    </cofactor>
</comment>
<dbReference type="InterPro" id="IPR020583">
    <property type="entry name" value="Inositol_monoP_metal-BS"/>
</dbReference>
<evidence type="ECO:0000256" key="4">
    <source>
        <dbReference type="ARBA" id="ARBA00022842"/>
    </source>
</evidence>
<dbReference type="PRINTS" id="PR00377">
    <property type="entry name" value="IMPHPHTASES"/>
</dbReference>
<feature type="binding site" evidence="5">
    <location>
        <position position="92"/>
    </location>
    <ligand>
        <name>Mg(2+)</name>
        <dbReference type="ChEBI" id="CHEBI:18420"/>
        <label>1</label>
        <note>catalytic</note>
    </ligand>
</feature>
<evidence type="ECO:0000256" key="3">
    <source>
        <dbReference type="ARBA" id="ARBA00022801"/>
    </source>
</evidence>